<organism evidence="1 2">
    <name type="scientific">Aspergillus aculeatinus CBS 121060</name>
    <dbReference type="NCBI Taxonomy" id="1448322"/>
    <lineage>
        <taxon>Eukaryota</taxon>
        <taxon>Fungi</taxon>
        <taxon>Dikarya</taxon>
        <taxon>Ascomycota</taxon>
        <taxon>Pezizomycotina</taxon>
        <taxon>Eurotiomycetes</taxon>
        <taxon>Eurotiomycetidae</taxon>
        <taxon>Eurotiales</taxon>
        <taxon>Aspergillaceae</taxon>
        <taxon>Aspergillus</taxon>
        <taxon>Aspergillus subgen. Circumdati</taxon>
    </lineage>
</organism>
<name>A0ACD1GWA2_9EURO</name>
<dbReference type="EMBL" id="KZ824995">
    <property type="protein sequence ID" value="RAH65464.1"/>
    <property type="molecule type" value="Genomic_DNA"/>
</dbReference>
<sequence>MMTRRSDGGSLTHYQNTTSTMHPSSIYGVSHRSWARTTKVGSFHNSSYSPPNFSQDTTSRFPQATCSDTQCHSHGQAMAQSTPKATMIEHMRKGGEINQNSNVGTNHHVHTLISSAKNGNTRWLMVAV</sequence>
<keyword evidence="2" id="KW-1185">Reference proteome</keyword>
<protein>
    <submittedName>
        <fullName evidence="1">Uncharacterized protein</fullName>
    </submittedName>
</protein>
<evidence type="ECO:0000313" key="2">
    <source>
        <dbReference type="Proteomes" id="UP000249661"/>
    </source>
</evidence>
<gene>
    <name evidence="1" type="ORF">BO66DRAFT_210829</name>
</gene>
<accession>A0ACD1GWA2</accession>
<dbReference type="Proteomes" id="UP000249661">
    <property type="component" value="Unassembled WGS sequence"/>
</dbReference>
<evidence type="ECO:0000313" key="1">
    <source>
        <dbReference type="EMBL" id="RAH65464.1"/>
    </source>
</evidence>
<reference evidence="1" key="1">
    <citation type="submission" date="2018-02" db="EMBL/GenBank/DDBJ databases">
        <title>The genomes of Aspergillus section Nigri reveals drivers in fungal speciation.</title>
        <authorList>
            <consortium name="DOE Joint Genome Institute"/>
            <person name="Vesth T.C."/>
            <person name="Nybo J."/>
            <person name="Theobald S."/>
            <person name="Brandl J."/>
            <person name="Frisvad J.C."/>
            <person name="Nielsen K.F."/>
            <person name="Lyhne E.K."/>
            <person name="Kogle M.E."/>
            <person name="Kuo A."/>
            <person name="Riley R."/>
            <person name="Clum A."/>
            <person name="Nolan M."/>
            <person name="Lipzen A."/>
            <person name="Salamov A."/>
            <person name="Henrissat B."/>
            <person name="Wiebenga A."/>
            <person name="De vries R.P."/>
            <person name="Grigoriev I.V."/>
            <person name="Mortensen U.H."/>
            <person name="Andersen M.R."/>
            <person name="Baker S.E."/>
        </authorList>
    </citation>
    <scope>NUCLEOTIDE SEQUENCE</scope>
    <source>
        <strain evidence="1">CBS 121060</strain>
    </source>
</reference>
<proteinExistence type="predicted"/>